<keyword evidence="6" id="KW-1185">Reference proteome</keyword>
<dbReference type="Pfam" id="PF01273">
    <property type="entry name" value="LBP_BPI_CETP"/>
    <property type="match status" value="1"/>
</dbReference>
<reference evidence="7" key="1">
    <citation type="submission" date="2025-08" db="UniProtKB">
        <authorList>
            <consortium name="RefSeq"/>
        </authorList>
    </citation>
    <scope>IDENTIFICATION</scope>
    <source>
        <strain evidence="7">OHB3-1</strain>
    </source>
</reference>
<dbReference type="Gene3D" id="3.15.20.10">
    <property type="entry name" value="Bactericidal permeability-increasing protein, domain 2"/>
    <property type="match status" value="1"/>
</dbReference>
<dbReference type="FunFam" id="3.15.10.10:FF:000001">
    <property type="entry name" value="phospholipid transfer protein-like"/>
    <property type="match status" value="1"/>
</dbReference>
<dbReference type="InterPro" id="IPR017943">
    <property type="entry name" value="Bactericidal_perm-incr_a/b_dom"/>
</dbReference>
<dbReference type="InterPro" id="IPR045897">
    <property type="entry name" value="BPI/LBP_pln"/>
</dbReference>
<dbReference type="CDD" id="cd00025">
    <property type="entry name" value="BPI1"/>
    <property type="match status" value="1"/>
</dbReference>
<sequence length="513" mass="56338">MGGFSSDFLVRQLVSQFLSKLSMAPILFLLLFVSWFIPGHAHPSPTHQYFTSAVVSQKGLDYLKDLLIDKAISSMIPINLPKSEKTVKIPFVGNVHMVLSNTTIYQVDVASSNVKPGDSGVAIVASGTTCNLNMDWGYSYSTWLVPAEISDRGRASVQVDGMEVGLTLGLEIQEGTLKLFLVECGCSVQDISIKLDGGASWLYQGFVDAFEEQISSAVEKAICKKLGNGILKVDSFLHSLPKEVQVDDNASYDVTFVENPTLSNSSIGLKINGLFRARELLPIPEYHFENSPSASCTDPSKMFGITLDEAVFNSALALYYNADFMQWSLNEVPDQPLLNTAGWRSIVPQLYKKFPDADMSLNISLPSLPVIRISEDQIFASMNIDLIIDVVESGELIPVACISLLVRASGMAKISGNNLMGSIDLNDFDMSLRWSNIGSLNMHLIQPVVWTLIETTLLPNANVYLGKGLPLPIIHGFAFQNAEVISSNSRITVCSDILWTEERSPDHLHSLFR</sequence>
<dbReference type="GO" id="GO:0005615">
    <property type="term" value="C:extracellular space"/>
    <property type="evidence" value="ECO:0007669"/>
    <property type="project" value="InterPro"/>
</dbReference>
<evidence type="ECO:0000313" key="7">
    <source>
        <dbReference type="RefSeq" id="XP_022140666.1"/>
    </source>
</evidence>
<evidence type="ECO:0000259" key="4">
    <source>
        <dbReference type="SMART" id="SM00328"/>
    </source>
</evidence>
<dbReference type="Pfam" id="PF02886">
    <property type="entry name" value="LBP_BPI_CETP_C"/>
    <property type="match status" value="1"/>
</dbReference>
<dbReference type="Proteomes" id="UP000504603">
    <property type="component" value="Unplaced"/>
</dbReference>
<dbReference type="InterPro" id="IPR030675">
    <property type="entry name" value="BPI/LBP"/>
</dbReference>
<dbReference type="PANTHER" id="PTHR46801:SF6">
    <property type="entry name" value="LIPID-BINDING SERUM GLYCOPROTEIN C-TERMINAL DOMAIN-CONTAINING PROTEIN"/>
    <property type="match status" value="1"/>
</dbReference>
<dbReference type="GO" id="GO:0008289">
    <property type="term" value="F:lipid binding"/>
    <property type="evidence" value="ECO:0007669"/>
    <property type="project" value="InterPro"/>
</dbReference>
<dbReference type="OrthoDB" id="10255543at2759"/>
<accession>A0A6J1CGR0</accession>
<dbReference type="SMART" id="SM00328">
    <property type="entry name" value="BPI1"/>
    <property type="match status" value="1"/>
</dbReference>
<dbReference type="InterPro" id="IPR001124">
    <property type="entry name" value="Lipid-bd_serum_glycop_C"/>
</dbReference>
<evidence type="ECO:0000259" key="5">
    <source>
        <dbReference type="SMART" id="SM00329"/>
    </source>
</evidence>
<dbReference type="RefSeq" id="XP_022140666.1">
    <property type="nucleotide sequence ID" value="XM_022284974.1"/>
</dbReference>
<evidence type="ECO:0000256" key="3">
    <source>
        <dbReference type="PIRSR" id="PIRSR002417-50"/>
    </source>
</evidence>
<dbReference type="PANTHER" id="PTHR46801">
    <property type="entry name" value="OS06G0309200 PROTEIN"/>
    <property type="match status" value="1"/>
</dbReference>
<protein>
    <submittedName>
        <fullName evidence="7">BPI/LBP family protein At1g04970</fullName>
    </submittedName>
</protein>
<comment type="similarity">
    <text evidence="2">Belongs to the BPI/LBP/Plunc superfamily. BPI/LBP (TC 1.C.40) family.</text>
</comment>
<feature type="domain" description="Lipid-binding serum glycoprotein C-terminal" evidence="5">
    <location>
        <begin position="297"/>
        <end position="495"/>
    </location>
</feature>
<dbReference type="InterPro" id="IPR017942">
    <property type="entry name" value="Lipid-bd_serum_glycop_N"/>
</dbReference>
<name>A0A6J1CGR0_MOMCH</name>
<feature type="domain" description="Lipid-binding serum glycoprotein N-terminal" evidence="4">
    <location>
        <begin position="55"/>
        <end position="280"/>
    </location>
</feature>
<organism evidence="6 7">
    <name type="scientific">Momordica charantia</name>
    <name type="common">Bitter gourd</name>
    <name type="synonym">Balsam pear</name>
    <dbReference type="NCBI Taxonomy" id="3673"/>
    <lineage>
        <taxon>Eukaryota</taxon>
        <taxon>Viridiplantae</taxon>
        <taxon>Streptophyta</taxon>
        <taxon>Embryophyta</taxon>
        <taxon>Tracheophyta</taxon>
        <taxon>Spermatophyta</taxon>
        <taxon>Magnoliopsida</taxon>
        <taxon>eudicotyledons</taxon>
        <taxon>Gunneridae</taxon>
        <taxon>Pentapetalae</taxon>
        <taxon>rosids</taxon>
        <taxon>fabids</taxon>
        <taxon>Cucurbitales</taxon>
        <taxon>Cucurbitaceae</taxon>
        <taxon>Momordiceae</taxon>
        <taxon>Momordica</taxon>
    </lineage>
</organism>
<gene>
    <name evidence="7" type="primary">LOC111011267</name>
</gene>
<evidence type="ECO:0000313" key="6">
    <source>
        <dbReference type="Proteomes" id="UP000504603"/>
    </source>
</evidence>
<keyword evidence="3" id="KW-1015">Disulfide bond</keyword>
<dbReference type="SMART" id="SM00329">
    <property type="entry name" value="BPI2"/>
    <property type="match status" value="1"/>
</dbReference>
<feature type="disulfide bond" evidence="3">
    <location>
        <begin position="184"/>
        <end position="223"/>
    </location>
</feature>
<keyword evidence="1" id="KW-0325">Glycoprotein</keyword>
<dbReference type="Gene3D" id="3.15.10.10">
    <property type="entry name" value="Bactericidal permeability-increasing protein, domain 1"/>
    <property type="match status" value="1"/>
</dbReference>
<proteinExistence type="inferred from homology"/>
<evidence type="ECO:0000256" key="1">
    <source>
        <dbReference type="ARBA" id="ARBA00023180"/>
    </source>
</evidence>
<dbReference type="SUPFAM" id="SSF55394">
    <property type="entry name" value="Bactericidal permeability-increasing protein, BPI"/>
    <property type="match status" value="2"/>
</dbReference>
<dbReference type="PIRSF" id="PIRSF002417">
    <property type="entry name" value="Lipid_binding_protein"/>
    <property type="match status" value="1"/>
</dbReference>
<evidence type="ECO:0000256" key="2">
    <source>
        <dbReference type="ARBA" id="ARBA00060933"/>
    </source>
</evidence>
<dbReference type="GeneID" id="111011267"/>
<dbReference type="KEGG" id="mcha:111011267"/>
<dbReference type="AlphaFoldDB" id="A0A6J1CGR0"/>